<name>A0A967EFJ6_9MICO</name>
<protein>
    <submittedName>
        <fullName evidence="1">Uncharacterized protein</fullName>
    </submittedName>
</protein>
<reference evidence="1" key="1">
    <citation type="submission" date="2020-03" db="EMBL/GenBank/DDBJ databases">
        <title>Draft sequencing of Calidifontibacter sp. DB0510.</title>
        <authorList>
            <person name="Kim D.-U."/>
        </authorList>
    </citation>
    <scope>NUCLEOTIDE SEQUENCE</scope>
    <source>
        <strain evidence="1">DB0510</strain>
    </source>
</reference>
<dbReference type="EMBL" id="JAAOIV010000009">
    <property type="protein sequence ID" value="NHN56686.1"/>
    <property type="molecule type" value="Genomic_DNA"/>
</dbReference>
<evidence type="ECO:0000313" key="2">
    <source>
        <dbReference type="Proteomes" id="UP000744769"/>
    </source>
</evidence>
<keyword evidence="2" id="KW-1185">Reference proteome</keyword>
<gene>
    <name evidence="1" type="ORF">G9U51_12930</name>
</gene>
<sequence>MTTAASVAELQHLLRAHHEGTGLHAFPVHPVLRAAFPQGLRSGMTYAVDGSLTVGLGLIAGASADGSWCAAMGLPDLGVEAAAAWDIDLERLVLVPQVPAERWVDIVCTLIEAVDLVLSAPPPVLSPGTEQRLLARLRTRRAVLVTVGAWSRAQVRIEAHTLGWEGLAQGHGLLERQRIRLAVRRGHRQSTHTFTWPAE</sequence>
<accession>A0A967EFJ6</accession>
<proteinExistence type="predicted"/>
<dbReference type="Proteomes" id="UP000744769">
    <property type="component" value="Unassembled WGS sequence"/>
</dbReference>
<dbReference type="RefSeq" id="WP_166197346.1">
    <property type="nucleotide sequence ID" value="NZ_JAAOIV010000009.1"/>
</dbReference>
<dbReference type="AlphaFoldDB" id="A0A967EFJ6"/>
<comment type="caution">
    <text evidence="1">The sequence shown here is derived from an EMBL/GenBank/DDBJ whole genome shotgun (WGS) entry which is preliminary data.</text>
</comment>
<evidence type="ECO:0000313" key="1">
    <source>
        <dbReference type="EMBL" id="NHN56686.1"/>
    </source>
</evidence>
<organism evidence="1 2">
    <name type="scientific">Metallococcus carri</name>
    <dbReference type="NCBI Taxonomy" id="1656884"/>
    <lineage>
        <taxon>Bacteria</taxon>
        <taxon>Bacillati</taxon>
        <taxon>Actinomycetota</taxon>
        <taxon>Actinomycetes</taxon>
        <taxon>Micrococcales</taxon>
        <taxon>Dermacoccaceae</taxon>
        <taxon>Metallococcus</taxon>
    </lineage>
</organism>